<evidence type="ECO:0000313" key="1">
    <source>
        <dbReference type="EMBL" id="TVO66597.1"/>
    </source>
</evidence>
<keyword evidence="2" id="KW-1185">Reference proteome</keyword>
<comment type="caution">
    <text evidence="1">The sequence shown here is derived from an EMBL/GenBank/DDBJ whole genome shotgun (WGS) entry which is preliminary data.</text>
</comment>
<proteinExistence type="predicted"/>
<dbReference type="EMBL" id="VMKP01000001">
    <property type="protein sequence ID" value="TVO66597.1"/>
    <property type="molecule type" value="Genomic_DNA"/>
</dbReference>
<dbReference type="AlphaFoldDB" id="A0A557RN41"/>
<dbReference type="Proteomes" id="UP000316688">
    <property type="component" value="Unassembled WGS sequence"/>
</dbReference>
<name>A0A557RN41_9GAMM</name>
<reference evidence="1 2" key="1">
    <citation type="submission" date="2019-07" db="EMBL/GenBank/DDBJ databases">
        <title>Reclasification of Spiribacter aquaticus.</title>
        <authorList>
            <person name="Leon M.J."/>
            <person name="Sanchez-Porro C."/>
            <person name="Ventosa A."/>
        </authorList>
    </citation>
    <scope>NUCLEOTIDE SEQUENCE [LARGE SCALE GENOMIC DNA]</scope>
    <source>
        <strain evidence="1 2">SP30</strain>
    </source>
</reference>
<evidence type="ECO:0000313" key="2">
    <source>
        <dbReference type="Proteomes" id="UP000316688"/>
    </source>
</evidence>
<accession>A0A557RN41</accession>
<dbReference type="RefSeq" id="WP_144347102.1">
    <property type="nucleotide sequence ID" value="NZ_VMKP01000001.1"/>
</dbReference>
<protein>
    <recommendedName>
        <fullName evidence="3">KilA-N DNA-binding domain-containing protein</fullName>
    </recommendedName>
</protein>
<gene>
    <name evidence="1" type="ORF">FPL11_02635</name>
</gene>
<sequence length="103" mass="11192">MNPPGTALYRHRGVDVATLRQLDQWAAAPKGTAFRAFKRCQAGLVEERDFFVEPIDAPSDAAAAALIERLRADGRLYPSSHVAILLSRAACSRLQVMPGSDGR</sequence>
<organism evidence="1 2">
    <name type="scientific">Spiribacter aquaticus</name>
    <dbReference type="NCBI Taxonomy" id="1935996"/>
    <lineage>
        <taxon>Bacteria</taxon>
        <taxon>Pseudomonadati</taxon>
        <taxon>Pseudomonadota</taxon>
        <taxon>Gammaproteobacteria</taxon>
        <taxon>Chromatiales</taxon>
        <taxon>Ectothiorhodospiraceae</taxon>
        <taxon>Spiribacter</taxon>
    </lineage>
</organism>
<evidence type="ECO:0008006" key="3">
    <source>
        <dbReference type="Google" id="ProtNLM"/>
    </source>
</evidence>